<dbReference type="Gene3D" id="3.40.50.1820">
    <property type="entry name" value="alpha/beta hydrolase"/>
    <property type="match status" value="1"/>
</dbReference>
<dbReference type="PANTHER" id="PTHR43798">
    <property type="entry name" value="MONOACYLGLYCEROL LIPASE"/>
    <property type="match status" value="1"/>
</dbReference>
<dbReference type="Proteomes" id="UP000185490">
    <property type="component" value="Chromosome"/>
</dbReference>
<protein>
    <submittedName>
        <fullName evidence="3">Alpha/beta hydrolase</fullName>
    </submittedName>
</protein>
<proteinExistence type="predicted"/>
<dbReference type="PRINTS" id="PR00111">
    <property type="entry name" value="ABHYDROLASE"/>
</dbReference>
<feature type="domain" description="AB hydrolase-1" evidence="2">
    <location>
        <begin position="16"/>
        <end position="226"/>
    </location>
</feature>
<sequence length="240" mass="27656">MIKQLHYEIIPGNKKNILFLHGWGASFLYYKQIAKKLEYTSILLDLPGFGKSPIPKKIMTSFDYANVISQFVEFLNLKDVVVVGHSFGGKIAAILASKNPEWMDKLVIISAPGIKRRNLKLKTKVAIYKILFRIFRTFGFNVNRLREKFGSEDYKNSKGIMREILKGVVSEDISEEIKKINKNTLIIWGEFDDAVPIYVAKEYKRLIKNSKLIIYENAGHFPFLENIDRFLKDLKNFVGG</sequence>
<reference evidence="3 4" key="1">
    <citation type="submission" date="2014-02" db="EMBL/GenBank/DDBJ databases">
        <title>Diversity of Thermotogales isolates from hydrothermal vents.</title>
        <authorList>
            <person name="Haverkamp T.H.A."/>
            <person name="Lossouarn J."/>
            <person name="Geslin C."/>
            <person name="Nesbo C.L."/>
        </authorList>
    </citation>
    <scope>NUCLEOTIDE SEQUENCE [LARGE SCALE GENOMIC DNA]</scope>
    <source>
        <strain evidence="3 4">431</strain>
    </source>
</reference>
<evidence type="ECO:0000313" key="4">
    <source>
        <dbReference type="Proteomes" id="UP000185490"/>
    </source>
</evidence>
<organism evidence="3 4">
    <name type="scientific">Thermosipho melanesiensis</name>
    <dbReference type="NCBI Taxonomy" id="46541"/>
    <lineage>
        <taxon>Bacteria</taxon>
        <taxon>Thermotogati</taxon>
        <taxon>Thermotogota</taxon>
        <taxon>Thermotogae</taxon>
        <taxon>Thermotogales</taxon>
        <taxon>Fervidobacteriaceae</taxon>
        <taxon>Thermosipho</taxon>
    </lineage>
</organism>
<dbReference type="PANTHER" id="PTHR43798:SF31">
    <property type="entry name" value="AB HYDROLASE SUPERFAMILY PROTEIN YCLE"/>
    <property type="match status" value="1"/>
</dbReference>
<dbReference type="GO" id="GO:0016787">
    <property type="term" value="F:hydrolase activity"/>
    <property type="evidence" value="ECO:0007669"/>
    <property type="project" value="UniProtKB-KW"/>
</dbReference>
<keyword evidence="1 3" id="KW-0378">Hydrolase</keyword>
<dbReference type="InterPro" id="IPR050266">
    <property type="entry name" value="AB_hydrolase_sf"/>
</dbReference>
<evidence type="ECO:0000259" key="2">
    <source>
        <dbReference type="Pfam" id="PF00561"/>
    </source>
</evidence>
<evidence type="ECO:0000256" key="1">
    <source>
        <dbReference type="ARBA" id="ARBA00022801"/>
    </source>
</evidence>
<dbReference type="InterPro" id="IPR029058">
    <property type="entry name" value="AB_hydrolase_fold"/>
</dbReference>
<accession>A0ABN4UXM9</accession>
<keyword evidence="4" id="KW-1185">Reference proteome</keyword>
<name>A0ABN4UXM9_9BACT</name>
<evidence type="ECO:0000313" key="3">
    <source>
        <dbReference type="EMBL" id="APT73520.1"/>
    </source>
</evidence>
<dbReference type="Pfam" id="PF00561">
    <property type="entry name" value="Abhydrolase_1"/>
    <property type="match status" value="1"/>
</dbReference>
<dbReference type="SUPFAM" id="SSF53474">
    <property type="entry name" value="alpha/beta-Hydrolases"/>
    <property type="match status" value="1"/>
</dbReference>
<dbReference type="RefSeq" id="WP_012056715.1">
    <property type="nucleotide sequence ID" value="NZ_CP007389.1"/>
</dbReference>
<gene>
    <name evidence="3" type="ORF">BW47_02615</name>
</gene>
<dbReference type="EMBL" id="CP007389">
    <property type="protein sequence ID" value="APT73520.1"/>
    <property type="molecule type" value="Genomic_DNA"/>
</dbReference>
<dbReference type="InterPro" id="IPR000073">
    <property type="entry name" value="AB_hydrolase_1"/>
</dbReference>